<dbReference type="InterPro" id="IPR010994">
    <property type="entry name" value="RuvA_2-like"/>
</dbReference>
<dbReference type="PANTHER" id="PTHR21180">
    <property type="entry name" value="ENDONUCLEASE/EXONUCLEASE/PHOSPHATASE FAMILY DOMAIN-CONTAINING PROTEIN 1"/>
    <property type="match status" value="1"/>
</dbReference>
<dbReference type="NCBIfam" id="TIGR00426">
    <property type="entry name" value="competence protein ComEA helix-hairpin-helix repeat region"/>
    <property type="match status" value="1"/>
</dbReference>
<keyword evidence="1" id="KW-0732">Signal</keyword>
<dbReference type="GO" id="GO:0015627">
    <property type="term" value="C:type II protein secretion system complex"/>
    <property type="evidence" value="ECO:0007669"/>
    <property type="project" value="TreeGrafter"/>
</dbReference>
<feature type="chain" id="PRO_5020826028" evidence="1">
    <location>
        <begin position="25"/>
        <end position="109"/>
    </location>
</feature>
<dbReference type="SUPFAM" id="SSF47781">
    <property type="entry name" value="RuvA domain 2-like"/>
    <property type="match status" value="1"/>
</dbReference>
<organism evidence="2 3">
    <name type="scientific">Cricetibacter osteomyelitidis</name>
    <dbReference type="NCBI Taxonomy" id="1521931"/>
    <lineage>
        <taxon>Bacteria</taxon>
        <taxon>Pseudomonadati</taxon>
        <taxon>Pseudomonadota</taxon>
        <taxon>Gammaproteobacteria</taxon>
        <taxon>Pasteurellales</taxon>
        <taxon>Pasteurellaceae</taxon>
        <taxon>Cricetibacter</taxon>
    </lineage>
</organism>
<dbReference type="Proteomes" id="UP000295763">
    <property type="component" value="Unassembled WGS sequence"/>
</dbReference>
<dbReference type="InterPro" id="IPR051675">
    <property type="entry name" value="Endo/Exo/Phosphatase_dom_1"/>
</dbReference>
<accession>A0A4R2SRM3</accession>
<dbReference type="Pfam" id="PF12836">
    <property type="entry name" value="HHH_3"/>
    <property type="match status" value="1"/>
</dbReference>
<dbReference type="Gene3D" id="1.10.150.280">
    <property type="entry name" value="AF1531-like domain"/>
    <property type="match status" value="1"/>
</dbReference>
<reference evidence="2 3" key="1">
    <citation type="submission" date="2019-03" db="EMBL/GenBank/DDBJ databases">
        <title>Genomic Encyclopedia of Type Strains, Phase IV (KMG-IV): sequencing the most valuable type-strain genomes for metagenomic binning, comparative biology and taxonomic classification.</title>
        <authorList>
            <person name="Goeker M."/>
        </authorList>
    </citation>
    <scope>NUCLEOTIDE SEQUENCE [LARGE SCALE GENOMIC DNA]</scope>
    <source>
        <strain evidence="2 3">DSM 28404</strain>
    </source>
</reference>
<feature type="signal peptide" evidence="1">
    <location>
        <begin position="1"/>
        <end position="24"/>
    </location>
</feature>
<sequence length="109" mass="11889">MKLKQILVSIIAFGTILGSTTVSAKMPESGKAEQVEQMQSAVVSSDKVNINTATADELKRVLVGIGQKKAEAIVQYREKHGLFTAPEQLLEVQGFGKATLEKNKDRILF</sequence>
<proteinExistence type="predicted"/>
<evidence type="ECO:0000313" key="2">
    <source>
        <dbReference type="EMBL" id="TCP91261.1"/>
    </source>
</evidence>
<comment type="caution">
    <text evidence="2">The sequence shown here is derived from an EMBL/GenBank/DDBJ whole genome shotgun (WGS) entry which is preliminary data.</text>
</comment>
<dbReference type="GO" id="GO:0015628">
    <property type="term" value="P:protein secretion by the type II secretion system"/>
    <property type="evidence" value="ECO:0007669"/>
    <property type="project" value="TreeGrafter"/>
</dbReference>
<keyword evidence="3" id="KW-1185">Reference proteome</keyword>
<dbReference type="AlphaFoldDB" id="A0A4R2SRM3"/>
<evidence type="ECO:0000256" key="1">
    <source>
        <dbReference type="SAM" id="SignalP"/>
    </source>
</evidence>
<dbReference type="OrthoDB" id="7510573at2"/>
<name>A0A4R2SRM3_9PAST</name>
<gene>
    <name evidence="2" type="ORF">EDC44_1321</name>
</gene>
<evidence type="ECO:0000313" key="3">
    <source>
        <dbReference type="Proteomes" id="UP000295763"/>
    </source>
</evidence>
<protein>
    <submittedName>
        <fullName evidence="2">Competence protein ComEA</fullName>
    </submittedName>
</protein>
<dbReference type="RefSeq" id="WP_131978866.1">
    <property type="nucleotide sequence ID" value="NZ_SLYB01000032.1"/>
</dbReference>
<dbReference type="EMBL" id="SLYB01000032">
    <property type="protein sequence ID" value="TCP91261.1"/>
    <property type="molecule type" value="Genomic_DNA"/>
</dbReference>
<dbReference type="InterPro" id="IPR004509">
    <property type="entry name" value="Competence_ComEA_HhH"/>
</dbReference>
<dbReference type="PANTHER" id="PTHR21180:SF32">
    <property type="entry name" value="ENDONUCLEASE_EXONUCLEASE_PHOSPHATASE FAMILY DOMAIN-CONTAINING PROTEIN 1"/>
    <property type="match status" value="1"/>
</dbReference>